<protein>
    <submittedName>
        <fullName evidence="1">Uncharacterized protein</fullName>
    </submittedName>
</protein>
<accession>A0A699IY63</accession>
<proteinExistence type="predicted"/>
<organism evidence="1">
    <name type="scientific">Tanacetum cinerariifolium</name>
    <name type="common">Dalmatian daisy</name>
    <name type="synonym">Chrysanthemum cinerariifolium</name>
    <dbReference type="NCBI Taxonomy" id="118510"/>
    <lineage>
        <taxon>Eukaryota</taxon>
        <taxon>Viridiplantae</taxon>
        <taxon>Streptophyta</taxon>
        <taxon>Embryophyta</taxon>
        <taxon>Tracheophyta</taxon>
        <taxon>Spermatophyta</taxon>
        <taxon>Magnoliopsida</taxon>
        <taxon>eudicotyledons</taxon>
        <taxon>Gunneridae</taxon>
        <taxon>Pentapetalae</taxon>
        <taxon>asterids</taxon>
        <taxon>campanulids</taxon>
        <taxon>Asterales</taxon>
        <taxon>Asteraceae</taxon>
        <taxon>Asteroideae</taxon>
        <taxon>Anthemideae</taxon>
        <taxon>Anthemidinae</taxon>
        <taxon>Tanacetum</taxon>
    </lineage>
</organism>
<feature type="non-terminal residue" evidence="1">
    <location>
        <position position="1"/>
    </location>
</feature>
<sequence>GKGAGFWEGVGKVMGSRGCAGEVAGRVGRWSCRLAGNRVVNSGFNHGKEIGERTGPQGDILLLKVKSPSDTALTS</sequence>
<name>A0A699IY63_TANCI</name>
<dbReference type="EMBL" id="BKCJ010347925">
    <property type="protein sequence ID" value="GEZ96009.1"/>
    <property type="molecule type" value="Genomic_DNA"/>
</dbReference>
<gene>
    <name evidence="1" type="ORF">Tci_567982</name>
</gene>
<reference evidence="1" key="1">
    <citation type="journal article" date="2019" name="Sci. Rep.">
        <title>Draft genome of Tanacetum cinerariifolium, the natural source of mosquito coil.</title>
        <authorList>
            <person name="Yamashiro T."/>
            <person name="Shiraishi A."/>
            <person name="Satake H."/>
            <person name="Nakayama K."/>
        </authorList>
    </citation>
    <scope>NUCLEOTIDE SEQUENCE</scope>
</reference>
<comment type="caution">
    <text evidence="1">The sequence shown here is derived from an EMBL/GenBank/DDBJ whole genome shotgun (WGS) entry which is preliminary data.</text>
</comment>
<dbReference type="AlphaFoldDB" id="A0A699IY63"/>
<evidence type="ECO:0000313" key="1">
    <source>
        <dbReference type="EMBL" id="GEZ96009.1"/>
    </source>
</evidence>